<dbReference type="InterPro" id="IPR025887">
    <property type="entry name" value="Glyco_hydro_31_N_dom"/>
</dbReference>
<evidence type="ECO:0000259" key="7">
    <source>
        <dbReference type="Pfam" id="PF13802"/>
    </source>
</evidence>
<dbReference type="PANTHER" id="PTHR22762">
    <property type="entry name" value="ALPHA-GLUCOSIDASE"/>
    <property type="match status" value="1"/>
</dbReference>
<evidence type="ECO:0000256" key="2">
    <source>
        <dbReference type="ARBA" id="ARBA00022801"/>
    </source>
</evidence>
<dbReference type="OrthoDB" id="176168at2"/>
<evidence type="ECO:0000256" key="1">
    <source>
        <dbReference type="ARBA" id="ARBA00007806"/>
    </source>
</evidence>
<dbReference type="PROSITE" id="PS00129">
    <property type="entry name" value="GLYCOSYL_HYDROL_F31_1"/>
    <property type="match status" value="1"/>
</dbReference>
<dbReference type="Proteomes" id="UP000266118">
    <property type="component" value="Chromosome"/>
</dbReference>
<keyword evidence="3 4" id="KW-0326">Glycosidase</keyword>
<name>A0A386HTM0_9BACT</name>
<dbReference type="InterPro" id="IPR011013">
    <property type="entry name" value="Gal_mutarotase_sf_dom"/>
</dbReference>
<dbReference type="GO" id="GO:0004553">
    <property type="term" value="F:hydrolase activity, hydrolyzing O-glycosyl compounds"/>
    <property type="evidence" value="ECO:0007669"/>
    <property type="project" value="InterPro"/>
</dbReference>
<dbReference type="SUPFAM" id="SSF51011">
    <property type="entry name" value="Glycosyl hydrolase domain"/>
    <property type="match status" value="1"/>
</dbReference>
<evidence type="ECO:0000259" key="6">
    <source>
        <dbReference type="Pfam" id="PF01055"/>
    </source>
</evidence>
<feature type="domain" description="Glycoside hydrolase family 31 N-terminal" evidence="7">
    <location>
        <begin position="63"/>
        <end position="226"/>
    </location>
</feature>
<evidence type="ECO:0000313" key="11">
    <source>
        <dbReference type="Proteomes" id="UP000266118"/>
    </source>
</evidence>
<dbReference type="CDD" id="cd06604">
    <property type="entry name" value="GH31_glucosidase_II_MalA"/>
    <property type="match status" value="1"/>
</dbReference>
<feature type="compositionally biased region" description="Polar residues" evidence="5">
    <location>
        <begin position="1"/>
        <end position="18"/>
    </location>
</feature>
<dbReference type="PANTHER" id="PTHR22762:SF166">
    <property type="entry name" value="ALPHA-GLUCOSIDASE"/>
    <property type="match status" value="1"/>
</dbReference>
<reference evidence="10 11" key="1">
    <citation type="submission" date="2018-09" db="EMBL/GenBank/DDBJ databases">
        <title>Arachidicoccus sp. nov., a bacterium isolated from soil.</title>
        <authorList>
            <person name="Weon H.-Y."/>
            <person name="Kwon S.-W."/>
            <person name="Lee S.A."/>
        </authorList>
    </citation>
    <scope>NUCLEOTIDE SEQUENCE [LARGE SCALE GENOMIC DNA]</scope>
    <source>
        <strain evidence="10 11">KIS59-12</strain>
    </source>
</reference>
<dbReference type="Pfam" id="PF01055">
    <property type="entry name" value="Glyco_hydro_31_2nd"/>
    <property type="match status" value="1"/>
</dbReference>
<evidence type="ECO:0000256" key="5">
    <source>
        <dbReference type="SAM" id="MobiDB-lite"/>
    </source>
</evidence>
<dbReference type="Gene3D" id="2.60.40.1760">
    <property type="entry name" value="glycosyl hydrolase (family 31)"/>
    <property type="match status" value="1"/>
</dbReference>
<feature type="domain" description="Glycoside hydrolase family 31 TIM barrel" evidence="6">
    <location>
        <begin position="270"/>
        <end position="591"/>
    </location>
</feature>
<dbReference type="SUPFAM" id="SSF51445">
    <property type="entry name" value="(Trans)glycosidases"/>
    <property type="match status" value="1"/>
</dbReference>
<dbReference type="GO" id="GO:0030246">
    <property type="term" value="F:carbohydrate binding"/>
    <property type="evidence" value="ECO:0007669"/>
    <property type="project" value="InterPro"/>
</dbReference>
<dbReference type="InterPro" id="IPR030458">
    <property type="entry name" value="Glyco_hydro_31_AS"/>
</dbReference>
<dbReference type="KEGG" id="ark:D6B99_15160"/>
<comment type="similarity">
    <text evidence="1 4">Belongs to the glycosyl hydrolase 31 family.</text>
</comment>
<dbReference type="AlphaFoldDB" id="A0A386HTM0"/>
<evidence type="ECO:0000256" key="3">
    <source>
        <dbReference type="ARBA" id="ARBA00023295"/>
    </source>
</evidence>
<dbReference type="Gene3D" id="2.60.40.1180">
    <property type="entry name" value="Golgi alpha-mannosidase II"/>
    <property type="match status" value="2"/>
</dbReference>
<dbReference type="Gene3D" id="3.20.20.80">
    <property type="entry name" value="Glycosidases"/>
    <property type="match status" value="1"/>
</dbReference>
<dbReference type="InterPro" id="IPR000322">
    <property type="entry name" value="Glyco_hydro_31_TIM"/>
</dbReference>
<dbReference type="SUPFAM" id="SSF74650">
    <property type="entry name" value="Galactose mutarotase-like"/>
    <property type="match status" value="1"/>
</dbReference>
<feature type="region of interest" description="Disordered" evidence="5">
    <location>
        <begin position="1"/>
        <end position="24"/>
    </location>
</feature>
<organism evidence="10 11">
    <name type="scientific">Arachidicoccus soli</name>
    <dbReference type="NCBI Taxonomy" id="2341117"/>
    <lineage>
        <taxon>Bacteria</taxon>
        <taxon>Pseudomonadati</taxon>
        <taxon>Bacteroidota</taxon>
        <taxon>Chitinophagia</taxon>
        <taxon>Chitinophagales</taxon>
        <taxon>Chitinophagaceae</taxon>
        <taxon>Arachidicoccus</taxon>
    </lineage>
</organism>
<proteinExistence type="inferred from homology"/>
<dbReference type="GO" id="GO:0005975">
    <property type="term" value="P:carbohydrate metabolic process"/>
    <property type="evidence" value="ECO:0007669"/>
    <property type="project" value="InterPro"/>
</dbReference>
<evidence type="ECO:0000256" key="4">
    <source>
        <dbReference type="RuleBase" id="RU361185"/>
    </source>
</evidence>
<sequence>MAQNTTVLSQKETSNNGLNPIKIHTPNKEYSATQNSPVLSPGNIVSMKENGQQLAIETQNAYVQITAYTASIIRIRMDKKQLGRDFSYAVIEEPQPCKTNVTENENTIVFTTDSVRTIINKKPFSVAFYTIDGKLISEDEKGLGTSWIGNQVTTYKTLQKGERFIGLGEKTGNLDRAGTGYTNWNNDNFGYSISADPLYSTIPFYIGIHDHINYGIFLDNTYQSDFNFGASNNRFSSFGAVGGEMNYYFIYRTQLKDIITDYTALTGRMQMPPLWSIGYQQNRYSYYPDAEVMRIARTLREKKIPADGITLDIHYMDKYKLFTWDKKRFPDPVKMNQDLEKLGFKTTVIVDPGIKVEDGYAAHEDGIAKNIFVKYPDGENYTAQVWPGWCNFPDFTSTKGRDWWENKIKILANAGVDGIWNDMNEIASWGNKMPNNVLFNYDGEPTTTLQAHNVYGMQMARSSFEGAKASFARRPFILTRAGYAGLQRYTAIWTGDNRSEDNHMIAGIRLLNSLGLSGVAFTGMDIGGFTGNPTIPLYARWIQIGAFTPYFRNHTAVNTKSSEPWTFGEEVTEIARNFIGLRYKLLPYIYSNFYEATQDGLPVMRSLAIDYAFDSHIYDTRYQNEYLFGSSLLVLPYESEHQFGEAYFPAGNWYNLFSGKLQKGNEEKVLKLSYSKLPVYVKESSIIPMQSLIQTTAEQPKDTLYLNIYKGDINNHFVYYEDDGESYKYEQGDFYKRVMQYDAANKTLRLESVEGSLASKFKHIKLIMHGFDADQKFSINGQDAKFKKDFVALLTPISKFDPQGVANPLEGEDVLSCVITNSNNTISIKY</sequence>
<evidence type="ECO:0000313" key="10">
    <source>
        <dbReference type="EMBL" id="AYD48831.1"/>
    </source>
</evidence>
<evidence type="ECO:0000259" key="9">
    <source>
        <dbReference type="Pfam" id="PF21365"/>
    </source>
</evidence>
<feature type="domain" description="DUF5110" evidence="8">
    <location>
        <begin position="704"/>
        <end position="770"/>
    </location>
</feature>
<dbReference type="InterPro" id="IPR013780">
    <property type="entry name" value="Glyco_hydro_b"/>
</dbReference>
<dbReference type="Pfam" id="PF17137">
    <property type="entry name" value="DUF5110"/>
    <property type="match status" value="1"/>
</dbReference>
<protein>
    <submittedName>
        <fullName evidence="10">DUF4968 domain-containing protein</fullName>
    </submittedName>
</protein>
<dbReference type="InterPro" id="IPR048395">
    <property type="entry name" value="Glyco_hydro_31_C"/>
</dbReference>
<accession>A0A386HTM0</accession>
<dbReference type="Pfam" id="PF13802">
    <property type="entry name" value="Gal_mutarotas_2"/>
    <property type="match status" value="1"/>
</dbReference>
<dbReference type="InterPro" id="IPR033403">
    <property type="entry name" value="DUF5110"/>
</dbReference>
<dbReference type="CDD" id="cd14752">
    <property type="entry name" value="GH31_N"/>
    <property type="match status" value="1"/>
</dbReference>
<keyword evidence="2 4" id="KW-0378">Hydrolase</keyword>
<evidence type="ECO:0000259" key="8">
    <source>
        <dbReference type="Pfam" id="PF17137"/>
    </source>
</evidence>
<dbReference type="Pfam" id="PF21365">
    <property type="entry name" value="Glyco_hydro_31_3rd"/>
    <property type="match status" value="1"/>
</dbReference>
<keyword evidence="11" id="KW-1185">Reference proteome</keyword>
<dbReference type="InterPro" id="IPR017853">
    <property type="entry name" value="GH"/>
</dbReference>
<gene>
    <name evidence="10" type="ORF">D6B99_15160</name>
</gene>
<feature type="domain" description="Glycosyl hydrolase family 31 C-terminal" evidence="9">
    <location>
        <begin position="600"/>
        <end position="687"/>
    </location>
</feature>
<dbReference type="EMBL" id="CP032489">
    <property type="protein sequence ID" value="AYD48831.1"/>
    <property type="molecule type" value="Genomic_DNA"/>
</dbReference>